<keyword evidence="2" id="KW-1185">Reference proteome</keyword>
<accession>A0A3R7F9Q0</accession>
<organism evidence="1 2">
    <name type="scientific">Clonorchis sinensis</name>
    <name type="common">Chinese liver fluke</name>
    <dbReference type="NCBI Taxonomy" id="79923"/>
    <lineage>
        <taxon>Eukaryota</taxon>
        <taxon>Metazoa</taxon>
        <taxon>Spiralia</taxon>
        <taxon>Lophotrochozoa</taxon>
        <taxon>Platyhelminthes</taxon>
        <taxon>Trematoda</taxon>
        <taxon>Digenea</taxon>
        <taxon>Opisthorchiida</taxon>
        <taxon>Opisthorchiata</taxon>
        <taxon>Opisthorchiidae</taxon>
        <taxon>Clonorchis</taxon>
    </lineage>
</organism>
<protein>
    <submittedName>
        <fullName evidence="1">Uncharacterized protein</fullName>
    </submittedName>
</protein>
<sequence>MLAHYNHSEVPTPRPIQKGVPLLQLFLSLLTAIILFVTPRRETFPIEIRMNRFLLRISGDGSITLLLVLNTVFNESVPCTTKNPPTNCLITDLPTPTYTSSGPETTIVEHLKTSQFRCCLSHTTKQPAL</sequence>
<dbReference type="AlphaFoldDB" id="A0A3R7F9Q0"/>
<dbReference type="EMBL" id="NIRI02000042">
    <property type="protein sequence ID" value="KAG5448922.1"/>
    <property type="molecule type" value="Genomic_DNA"/>
</dbReference>
<evidence type="ECO:0000313" key="1">
    <source>
        <dbReference type="EMBL" id="KAG5448922.1"/>
    </source>
</evidence>
<reference evidence="1 2" key="2">
    <citation type="journal article" date="2021" name="Genomics">
        <title>High-quality reference genome for Clonorchis sinensis.</title>
        <authorList>
            <person name="Young N.D."/>
            <person name="Stroehlein A.J."/>
            <person name="Kinkar L."/>
            <person name="Wang T."/>
            <person name="Sohn W.M."/>
            <person name="Chang B.C.H."/>
            <person name="Kaur P."/>
            <person name="Weisz D."/>
            <person name="Dudchenko O."/>
            <person name="Aiden E.L."/>
            <person name="Korhonen P.K."/>
            <person name="Gasser R.B."/>
        </authorList>
    </citation>
    <scope>NUCLEOTIDE SEQUENCE [LARGE SCALE GENOMIC DNA]</scope>
    <source>
        <strain evidence="1">Cs-k2</strain>
    </source>
</reference>
<dbReference type="InParanoid" id="A0A3R7F9Q0"/>
<gene>
    <name evidence="1" type="ORF">CSKR_103458</name>
</gene>
<reference evidence="1 2" key="1">
    <citation type="journal article" date="2018" name="Biotechnol. Adv.">
        <title>Improved genomic resources and new bioinformatic workflow for the carcinogenic parasite Clonorchis sinensis: Biotechnological implications.</title>
        <authorList>
            <person name="Wang D."/>
            <person name="Korhonen P.K."/>
            <person name="Gasser R.B."/>
            <person name="Young N.D."/>
        </authorList>
    </citation>
    <scope>NUCLEOTIDE SEQUENCE [LARGE SCALE GENOMIC DNA]</scope>
    <source>
        <strain evidence="1">Cs-k2</strain>
    </source>
</reference>
<name>A0A3R7F9Q0_CLOSI</name>
<comment type="caution">
    <text evidence="1">The sequence shown here is derived from an EMBL/GenBank/DDBJ whole genome shotgun (WGS) entry which is preliminary data.</text>
</comment>
<proteinExistence type="predicted"/>
<evidence type="ECO:0000313" key="2">
    <source>
        <dbReference type="Proteomes" id="UP000286415"/>
    </source>
</evidence>
<dbReference type="Proteomes" id="UP000286415">
    <property type="component" value="Unassembled WGS sequence"/>
</dbReference>